<name>A0A5B9DA01_9ARCH</name>
<proteinExistence type="predicted"/>
<organism evidence="1">
    <name type="scientific">Promethearchaeum syntrophicum</name>
    <dbReference type="NCBI Taxonomy" id="2594042"/>
    <lineage>
        <taxon>Archaea</taxon>
        <taxon>Promethearchaeati</taxon>
        <taxon>Promethearchaeota</taxon>
        <taxon>Promethearchaeia</taxon>
        <taxon>Promethearchaeales</taxon>
        <taxon>Promethearchaeaceae</taxon>
        <taxon>Promethearchaeum</taxon>
    </lineage>
</organism>
<dbReference type="AlphaFoldDB" id="A0A5B9DA01"/>
<sequence length="39" mass="4965">MLLMTITKKIEYEIIYIENFQYKFIVIMRKKMNMFRKKS</sequence>
<accession>A0A5B9DA01</accession>
<gene>
    <name evidence="1" type="ORF">DSAG12_01494</name>
</gene>
<reference evidence="1" key="1">
    <citation type="journal article" date="2020" name="Nature">
        <title>Isolation of an archaeon at the prokaryote-eukaryote interface.</title>
        <authorList>
            <person name="Imachi H."/>
            <person name="Nobu M.K."/>
            <person name="Nakahara N."/>
            <person name="Morono Y."/>
            <person name="Ogawara M."/>
            <person name="Takaki Y."/>
            <person name="Takano Y."/>
            <person name="Uematsu K."/>
            <person name="Ikuta T."/>
            <person name="Ito M."/>
            <person name="Matsui Y."/>
            <person name="Miyazaki M."/>
            <person name="Murata K."/>
            <person name="Saito Y."/>
            <person name="Sakai S."/>
            <person name="Song C."/>
            <person name="Tasumi E."/>
            <person name="Yamanaka Y."/>
            <person name="Yamaguchi T."/>
            <person name="Kamagata Y."/>
            <person name="Tamaki H."/>
            <person name="Takai K."/>
        </authorList>
    </citation>
    <scope>NUCLEOTIDE SEQUENCE [LARGE SCALE GENOMIC DNA]</scope>
    <source>
        <strain evidence="1">MK-D1</strain>
    </source>
</reference>
<protein>
    <submittedName>
        <fullName evidence="1">Uncharacterized protein</fullName>
    </submittedName>
</protein>
<dbReference type="EMBL" id="CP042905">
    <property type="protein sequence ID" value="QEE15667.1"/>
    <property type="molecule type" value="Genomic_DNA"/>
</dbReference>
<evidence type="ECO:0000313" key="1">
    <source>
        <dbReference type="EMBL" id="QEE15667.1"/>
    </source>
</evidence>